<keyword evidence="2" id="KW-1133">Transmembrane helix</keyword>
<feature type="transmembrane region" description="Helical" evidence="2">
    <location>
        <begin position="92"/>
        <end position="109"/>
    </location>
</feature>
<dbReference type="InterPro" id="IPR045340">
    <property type="entry name" value="DUF6533"/>
</dbReference>
<dbReference type="KEGG" id="mrr:Moror_15192"/>
<accession>V2WIT5</accession>
<sequence length="337" mass="37542">MIEDAQALLHYMEALHVVVHIEYASIALLFYDYLLTIGREIRFVWDRTPWSLGRALFFITRYMPFIGTFLTLHVDMIRSASLPSCARWTQAAVYFNVADIVIAEIILTLRVMAIWARNRKVAISLVVIFIGLVLVAVVTVARVQVGQNPFGEALYGAYGVCPPYFAGSNALSVAYMVLVAYETVLLILTLIKAIGHWREPGSSSFINVFFADGLSYNCFILASSTANIIIRYQAPSDYINLLAPLQPVLHSILTGRMMLHLRQDAVLAGHLDTSHTRTGLDFAPTPQAGSSLIQTSGVEFTEAISFEIGTLTDVDLSDSETRVDHRPHHSRSWFGER</sequence>
<dbReference type="Pfam" id="PF20151">
    <property type="entry name" value="DUF6533"/>
    <property type="match status" value="1"/>
</dbReference>
<feature type="transmembrane region" description="Helical" evidence="2">
    <location>
        <begin position="121"/>
        <end position="141"/>
    </location>
</feature>
<evidence type="ECO:0000313" key="4">
    <source>
        <dbReference type="EMBL" id="ESK86743.1"/>
    </source>
</evidence>
<dbReference type="Proteomes" id="UP000017559">
    <property type="component" value="Unassembled WGS sequence"/>
</dbReference>
<reference evidence="4 5" key="1">
    <citation type="journal article" date="2014" name="BMC Genomics">
        <title>Genome and secretome analysis of the hemibiotrophic fungal pathogen, Moniliophthora roreri, which causes frosty pod rot disease of cacao: mechanisms of the biotrophic and necrotrophic phases.</title>
        <authorList>
            <person name="Meinhardt L.W."/>
            <person name="Costa G.G.L."/>
            <person name="Thomazella D.P.T."/>
            <person name="Teixeira P.J.P.L."/>
            <person name="Carazzolle M.F."/>
            <person name="Schuster S.C."/>
            <person name="Carlson J.E."/>
            <person name="Guiltinan M.J."/>
            <person name="Mieczkowski P."/>
            <person name="Farmer A."/>
            <person name="Ramaraj T."/>
            <person name="Crozier J."/>
            <person name="Davis R.E."/>
            <person name="Shao J."/>
            <person name="Melnick R.L."/>
            <person name="Pereira G.A.G."/>
            <person name="Bailey B.A."/>
        </authorList>
    </citation>
    <scope>NUCLEOTIDE SEQUENCE [LARGE SCALE GENOMIC DNA]</scope>
    <source>
        <strain evidence="4 5">MCA 2997</strain>
    </source>
</reference>
<protein>
    <recommendedName>
        <fullName evidence="3">DUF6533 domain-containing protein</fullName>
    </recommendedName>
</protein>
<evidence type="ECO:0000313" key="5">
    <source>
        <dbReference type="Proteomes" id="UP000017559"/>
    </source>
</evidence>
<feature type="domain" description="DUF6533" evidence="3">
    <location>
        <begin position="24"/>
        <end position="66"/>
    </location>
</feature>
<organism evidence="4 5">
    <name type="scientific">Moniliophthora roreri (strain MCA 2997)</name>
    <name type="common">Cocoa frosty pod rot fungus</name>
    <name type="synonym">Crinipellis roreri</name>
    <dbReference type="NCBI Taxonomy" id="1381753"/>
    <lineage>
        <taxon>Eukaryota</taxon>
        <taxon>Fungi</taxon>
        <taxon>Dikarya</taxon>
        <taxon>Basidiomycota</taxon>
        <taxon>Agaricomycotina</taxon>
        <taxon>Agaricomycetes</taxon>
        <taxon>Agaricomycetidae</taxon>
        <taxon>Agaricales</taxon>
        <taxon>Marasmiineae</taxon>
        <taxon>Marasmiaceae</taxon>
        <taxon>Moniliophthora</taxon>
    </lineage>
</organism>
<dbReference type="AlphaFoldDB" id="V2WIT5"/>
<feature type="transmembrane region" description="Helical" evidence="2">
    <location>
        <begin position="14"/>
        <end position="34"/>
    </location>
</feature>
<keyword evidence="5" id="KW-1185">Reference proteome</keyword>
<name>V2WIT5_MONRO</name>
<gene>
    <name evidence="4" type="ORF">Moror_15192</name>
</gene>
<feature type="transmembrane region" description="Helical" evidence="2">
    <location>
        <begin position="173"/>
        <end position="194"/>
    </location>
</feature>
<dbReference type="EMBL" id="AWSO01000896">
    <property type="protein sequence ID" value="ESK86743.1"/>
    <property type="molecule type" value="Genomic_DNA"/>
</dbReference>
<proteinExistence type="predicted"/>
<comment type="caution">
    <text evidence="4">The sequence shown here is derived from an EMBL/GenBank/DDBJ whole genome shotgun (WGS) entry which is preliminary data.</text>
</comment>
<keyword evidence="2" id="KW-0812">Transmembrane</keyword>
<dbReference type="HOGENOM" id="CLU_035509_11_3_1"/>
<dbReference type="OrthoDB" id="3350812at2759"/>
<feature type="transmembrane region" description="Helical" evidence="2">
    <location>
        <begin position="55"/>
        <end position="72"/>
    </location>
</feature>
<evidence type="ECO:0000256" key="1">
    <source>
        <dbReference type="SAM" id="MobiDB-lite"/>
    </source>
</evidence>
<feature type="region of interest" description="Disordered" evidence="1">
    <location>
        <begin position="318"/>
        <end position="337"/>
    </location>
</feature>
<evidence type="ECO:0000256" key="2">
    <source>
        <dbReference type="SAM" id="Phobius"/>
    </source>
</evidence>
<evidence type="ECO:0000259" key="3">
    <source>
        <dbReference type="Pfam" id="PF20151"/>
    </source>
</evidence>
<keyword evidence="2" id="KW-0472">Membrane</keyword>